<evidence type="ECO:0000256" key="6">
    <source>
        <dbReference type="ARBA" id="ARBA00022921"/>
    </source>
</evidence>
<organismHost>
    <name type="scientific">Sus scrofa</name>
    <name type="common">Pig</name>
    <dbReference type="NCBI Taxonomy" id="9823"/>
</organismHost>
<dbReference type="GO" id="GO:0008270">
    <property type="term" value="F:zinc ion binding"/>
    <property type="evidence" value="ECO:0007669"/>
    <property type="project" value="UniProtKB-KW"/>
</dbReference>
<comment type="similarity">
    <text evidence="1">Belongs to the asfivirus B385R family.</text>
</comment>
<name>A0A5B8XAA2_ASF</name>
<gene>
    <name evidence="8" type="primary">B385R</name>
    <name evidence="8" type="ORF">ASFV_Kyiv_2016_131_00128</name>
</gene>
<evidence type="ECO:0000256" key="5">
    <source>
        <dbReference type="ARBA" id="ARBA00022833"/>
    </source>
</evidence>
<evidence type="ECO:0000313" key="9">
    <source>
        <dbReference type="Proteomes" id="UP000321214"/>
    </source>
</evidence>
<organismHost>
    <name type="scientific">Potamochoerus larvatus</name>
    <name type="common">Bushpig</name>
    <dbReference type="NCBI Taxonomy" id="273792"/>
</organismHost>
<evidence type="ECO:0000313" key="8">
    <source>
        <dbReference type="EMBL" id="QED21664.1"/>
    </source>
</evidence>
<accession>A0A5B8XAA2</accession>
<keyword evidence="4" id="KW-0863">Zinc-finger</keyword>
<organismHost>
    <name type="scientific">Phacochoerus africanus</name>
    <name type="common">Warthog</name>
    <dbReference type="NCBI Taxonomy" id="41426"/>
</organismHost>
<dbReference type="InterPro" id="IPR014900">
    <property type="entry name" value="VLTF-3_Zn_ribbon"/>
</dbReference>
<evidence type="ECO:0000256" key="1">
    <source>
        <dbReference type="ARBA" id="ARBA00006258"/>
    </source>
</evidence>
<reference evidence="9" key="1">
    <citation type="submission" date="2019-07" db="EMBL/GenBank/DDBJ databases">
        <title>Complete genome sequence of virulent African swine fever virus isolated from a domestic pig in Ukraine.</title>
        <authorList>
            <person name="Kovalenko G."/>
            <person name="Ducluzeau A.-L."/>
            <person name="Ishchenko L."/>
            <person name="Sushko M."/>
            <person name="Sapachova M."/>
            <person name="Rudova N."/>
            <person name="Solodiankin O."/>
            <person name="Gerilovych A."/>
            <person name="Dagdag R."/>
            <person name="Redlinger M."/>
            <person name="Bezymennyi M."/>
            <person name="Frant M."/>
            <person name="Lange C.E."/>
            <person name="Dubchak I."/>
            <person name="Mezhenskyii A."/>
            <person name="Nychyk S."/>
            <person name="Bortz E."/>
            <person name="Drown D.M."/>
        </authorList>
    </citation>
    <scope>NUCLEOTIDE SEQUENCE [LARGE SCALE GENOMIC DNA]</scope>
</reference>
<proteinExistence type="inferred from homology"/>
<protein>
    <recommendedName>
        <fullName evidence="2">Zinc finger protein B385R</fullName>
    </recommendedName>
</protein>
<dbReference type="Pfam" id="PF04947">
    <property type="entry name" value="Pox_VLTF3"/>
    <property type="match status" value="1"/>
</dbReference>
<organismHost>
    <name type="scientific">Phacochoerus aethiopicus</name>
    <name type="common">Warthog</name>
    <dbReference type="NCBI Taxonomy" id="85517"/>
</organismHost>
<keyword evidence="3" id="KW-0479">Metal-binding</keyword>
<feature type="domain" description="Viral late gene transcription factor 3 zinc ribbon" evidence="7">
    <location>
        <begin position="146"/>
        <end position="176"/>
    </location>
</feature>
<dbReference type="Proteomes" id="UP000321214">
    <property type="component" value="Segment"/>
</dbReference>
<evidence type="ECO:0000256" key="3">
    <source>
        <dbReference type="ARBA" id="ARBA00022723"/>
    </source>
</evidence>
<evidence type="ECO:0000256" key="2">
    <source>
        <dbReference type="ARBA" id="ARBA00018664"/>
    </source>
</evidence>
<keyword evidence="5" id="KW-0862">Zinc</keyword>
<organismHost>
    <name type="scientific">Ornithodoros moubata</name>
    <name type="common">Soft tick</name>
    <name type="synonym">Argasid tick</name>
    <dbReference type="NCBI Taxonomy" id="6938"/>
</organismHost>
<keyword evidence="6" id="KW-0426">Late protein</keyword>
<dbReference type="GO" id="GO:0046782">
    <property type="term" value="P:regulation of viral transcription"/>
    <property type="evidence" value="ECO:0007669"/>
    <property type="project" value="InterPro"/>
</dbReference>
<evidence type="ECO:0000259" key="7">
    <source>
        <dbReference type="Pfam" id="PF08792"/>
    </source>
</evidence>
<dbReference type="Pfam" id="PF08792">
    <property type="entry name" value="A2L_zn_ribbon"/>
    <property type="match status" value="1"/>
</dbReference>
<sequence length="404" mass="47685">MDEIINKYQAVEKLFKEIQQGLAAYDQYKTLISEMMHYNNHIKQEYFNFLMIISPYLIRAHSGETLRNKVNNEIKRLILVENINTKISKTLVSVNFLLQKKLSTDGVKTKNMWCTNNPMLQVKTAHNLFKQLCDTQSKTQWVQTLKYKECKYCHTDMVFNTTQFGLQCPNCGCIQELMGTIFDETHFYNHDGQKAKSGIFNPNRHYRFWIEHILGRNPEQELGTKQDPCGTKVLQQLKKIIKRDNKCIALLTVENIRKMLKEINRTDLNNCVSLILRKLTGVGPPQISESILLRGEYIFTEAIKIREKVCKKGRINRNYYPYYIYKIFDAILPPNDTTNRRILQYIHLQGNDTLANNDSEWESICMELPEIKWKPTDRTHCVHFFKDEDFLDDFFSFLKDEKIF</sequence>
<dbReference type="EMBL" id="MN194591">
    <property type="protein sequence ID" value="QED21664.1"/>
    <property type="molecule type" value="Genomic_DNA"/>
</dbReference>
<organism evidence="8 9">
    <name type="scientific">African swine fever virus</name>
    <name type="common">ASFV</name>
    <dbReference type="NCBI Taxonomy" id="10497"/>
    <lineage>
        <taxon>Viruses</taxon>
        <taxon>Varidnaviria</taxon>
        <taxon>Bamfordvirae</taxon>
        <taxon>Nucleocytoviricota</taxon>
        <taxon>Pokkesviricetes</taxon>
        <taxon>Asfuvirales</taxon>
        <taxon>Asfarviridae</taxon>
        <taxon>Asfivirus</taxon>
        <taxon>Asfivirus haemorrhagiae</taxon>
    </lineage>
</organism>
<dbReference type="InterPro" id="IPR007031">
    <property type="entry name" value="Poxvirus_VLTF3"/>
</dbReference>
<organismHost>
    <name type="scientific">Ornithodoros</name>
    <name type="common">relapsing fever ticks</name>
    <dbReference type="NCBI Taxonomy" id="6937"/>
</organismHost>
<evidence type="ECO:0000256" key="4">
    <source>
        <dbReference type="ARBA" id="ARBA00022771"/>
    </source>
</evidence>